<name>A0A1H6YU12_9BACT</name>
<dbReference type="InterPro" id="IPR036922">
    <property type="entry name" value="Rieske_2Fe-2S_sf"/>
</dbReference>
<keyword evidence="3" id="KW-0408">Iron</keyword>
<proteinExistence type="predicted"/>
<protein>
    <submittedName>
        <fullName evidence="6">Rieske [2Fe-2S] domain-containing protein</fullName>
    </submittedName>
</protein>
<keyword evidence="4" id="KW-0411">Iron-sulfur</keyword>
<evidence type="ECO:0000259" key="5">
    <source>
        <dbReference type="PROSITE" id="PS51296"/>
    </source>
</evidence>
<keyword evidence="7" id="KW-1185">Reference proteome</keyword>
<evidence type="ECO:0000313" key="6">
    <source>
        <dbReference type="EMBL" id="SEJ40772.1"/>
    </source>
</evidence>
<sequence length="146" mass="15675">MNHTTKTDNINRHEFLRKIGFAGSALAAVYFGANLQSCTNERVSPVPTNLTLDLTASENAALKNNGGYVVKDGVVIAKSNTAEYIAATLTCSHEGKNQIMYQSDHFYCPAHGAKYDNSGKGLNSEGKKGIRVYTTSLTGNILTITA</sequence>
<evidence type="ECO:0000256" key="4">
    <source>
        <dbReference type="ARBA" id="ARBA00023014"/>
    </source>
</evidence>
<evidence type="ECO:0000256" key="1">
    <source>
        <dbReference type="ARBA" id="ARBA00022714"/>
    </source>
</evidence>
<dbReference type="SUPFAM" id="SSF50022">
    <property type="entry name" value="ISP domain"/>
    <property type="match status" value="1"/>
</dbReference>
<dbReference type="PROSITE" id="PS51296">
    <property type="entry name" value="RIESKE"/>
    <property type="match status" value="1"/>
</dbReference>
<dbReference type="GO" id="GO:0046872">
    <property type="term" value="F:metal ion binding"/>
    <property type="evidence" value="ECO:0007669"/>
    <property type="project" value="UniProtKB-KW"/>
</dbReference>
<evidence type="ECO:0000256" key="2">
    <source>
        <dbReference type="ARBA" id="ARBA00022723"/>
    </source>
</evidence>
<dbReference type="Pfam" id="PF00355">
    <property type="entry name" value="Rieske"/>
    <property type="match status" value="1"/>
</dbReference>
<keyword evidence="1" id="KW-0001">2Fe-2S</keyword>
<dbReference type="RefSeq" id="WP_090338521.1">
    <property type="nucleotide sequence ID" value="NZ_FNXY01000007.1"/>
</dbReference>
<dbReference type="STRING" id="408657.SAMN04487995_4527"/>
<accession>A0A1H6YU12</accession>
<dbReference type="OrthoDB" id="165343at2"/>
<gene>
    <name evidence="6" type="ORF">SAMN04487995_4527</name>
</gene>
<keyword evidence="2" id="KW-0479">Metal-binding</keyword>
<organism evidence="6 7">
    <name type="scientific">Dyadobacter koreensis</name>
    <dbReference type="NCBI Taxonomy" id="408657"/>
    <lineage>
        <taxon>Bacteria</taxon>
        <taxon>Pseudomonadati</taxon>
        <taxon>Bacteroidota</taxon>
        <taxon>Cytophagia</taxon>
        <taxon>Cytophagales</taxon>
        <taxon>Spirosomataceae</taxon>
        <taxon>Dyadobacter</taxon>
    </lineage>
</organism>
<evidence type="ECO:0000313" key="7">
    <source>
        <dbReference type="Proteomes" id="UP000199532"/>
    </source>
</evidence>
<reference evidence="6 7" key="1">
    <citation type="submission" date="2016-10" db="EMBL/GenBank/DDBJ databases">
        <authorList>
            <person name="de Groot N.N."/>
        </authorList>
    </citation>
    <scope>NUCLEOTIDE SEQUENCE [LARGE SCALE GENOMIC DNA]</scope>
    <source>
        <strain evidence="6 7">DSM 19938</strain>
    </source>
</reference>
<dbReference type="Gene3D" id="2.102.10.10">
    <property type="entry name" value="Rieske [2Fe-2S] iron-sulphur domain"/>
    <property type="match status" value="1"/>
</dbReference>
<evidence type="ECO:0000256" key="3">
    <source>
        <dbReference type="ARBA" id="ARBA00023004"/>
    </source>
</evidence>
<dbReference type="EMBL" id="FNXY01000007">
    <property type="protein sequence ID" value="SEJ40772.1"/>
    <property type="molecule type" value="Genomic_DNA"/>
</dbReference>
<dbReference type="GO" id="GO:0051537">
    <property type="term" value="F:2 iron, 2 sulfur cluster binding"/>
    <property type="evidence" value="ECO:0007669"/>
    <property type="project" value="UniProtKB-KW"/>
</dbReference>
<dbReference type="Proteomes" id="UP000199532">
    <property type="component" value="Unassembled WGS sequence"/>
</dbReference>
<dbReference type="InterPro" id="IPR017941">
    <property type="entry name" value="Rieske_2Fe-2S"/>
</dbReference>
<dbReference type="AlphaFoldDB" id="A0A1H6YU12"/>
<feature type="domain" description="Rieske" evidence="5">
    <location>
        <begin position="51"/>
        <end position="144"/>
    </location>
</feature>